<feature type="region of interest" description="Disordered" evidence="3">
    <location>
        <begin position="50"/>
        <end position="73"/>
    </location>
</feature>
<reference evidence="6" key="2">
    <citation type="submission" date="2020-04" db="EMBL/GenBank/DDBJ databases">
        <authorList>
            <consortium name="NCBI Genome Project"/>
        </authorList>
    </citation>
    <scope>NUCLEOTIDE SEQUENCE</scope>
    <source>
        <strain evidence="6">CBS 781.70</strain>
    </source>
</reference>
<evidence type="ECO:0000256" key="2">
    <source>
        <dbReference type="ARBA" id="ARBA00023242"/>
    </source>
</evidence>
<dbReference type="GO" id="GO:0000976">
    <property type="term" value="F:transcription cis-regulatory region binding"/>
    <property type="evidence" value="ECO:0007669"/>
    <property type="project" value="TreeGrafter"/>
</dbReference>
<keyword evidence="5" id="KW-1185">Reference proteome</keyword>
<dbReference type="AlphaFoldDB" id="A0A6G1G2C1"/>
<protein>
    <recommendedName>
        <fullName evidence="7">C6 transcription factor</fullName>
    </recommendedName>
</protein>
<dbReference type="RefSeq" id="XP_033533886.1">
    <property type="nucleotide sequence ID" value="XM_033675102.1"/>
</dbReference>
<dbReference type="Pfam" id="PF11951">
    <property type="entry name" value="Fungal_trans_2"/>
    <property type="match status" value="1"/>
</dbReference>
<dbReference type="PANTHER" id="PTHR37534:SF24">
    <property type="entry name" value="MISCELLANEOUS ZN(II)2CYS6 TRANSCRIPTION FACTOR (EUROFUNG)-RELATED"/>
    <property type="match status" value="1"/>
</dbReference>
<reference evidence="4 6" key="1">
    <citation type="submission" date="2020-01" db="EMBL/GenBank/DDBJ databases">
        <authorList>
            <consortium name="DOE Joint Genome Institute"/>
            <person name="Haridas S."/>
            <person name="Albert R."/>
            <person name="Binder M."/>
            <person name="Bloem J."/>
            <person name="Labutti K."/>
            <person name="Salamov A."/>
            <person name="Andreopoulos B."/>
            <person name="Baker S.E."/>
            <person name="Barry K."/>
            <person name="Bills G."/>
            <person name="Bluhm B.H."/>
            <person name="Cannon C."/>
            <person name="Castanera R."/>
            <person name="Culley D.E."/>
            <person name="Daum C."/>
            <person name="Ezra D."/>
            <person name="Gonzalez J.B."/>
            <person name="Henrissat B."/>
            <person name="Kuo A."/>
            <person name="Liang C."/>
            <person name="Lipzen A."/>
            <person name="Lutzoni F."/>
            <person name="Magnuson J."/>
            <person name="Mondo S."/>
            <person name="Nolan M."/>
            <person name="Ohm R."/>
            <person name="Pangilinan J."/>
            <person name="Park H.-J."/>
            <person name="Ramirez L."/>
            <person name="Alfaro M."/>
            <person name="Sun H."/>
            <person name="Tritt A."/>
            <person name="Yoshinaga Y."/>
            <person name="Zwiers L.-H."/>
            <person name="Turgeon B.G."/>
            <person name="Goodwin S.B."/>
            <person name="Spatafora J.W."/>
            <person name="Crous P.W."/>
            <person name="Grigoriev I.V."/>
        </authorList>
    </citation>
    <scope>NUCLEOTIDE SEQUENCE</scope>
    <source>
        <strain evidence="4 6">CBS 781.70</strain>
    </source>
</reference>
<dbReference type="GeneID" id="54415672"/>
<evidence type="ECO:0000313" key="6">
    <source>
        <dbReference type="RefSeq" id="XP_033533886.1"/>
    </source>
</evidence>
<name>A0A6G1G2C1_9PEZI</name>
<dbReference type="GO" id="GO:0045944">
    <property type="term" value="P:positive regulation of transcription by RNA polymerase II"/>
    <property type="evidence" value="ECO:0007669"/>
    <property type="project" value="TreeGrafter"/>
</dbReference>
<proteinExistence type="predicted"/>
<evidence type="ECO:0000256" key="1">
    <source>
        <dbReference type="ARBA" id="ARBA00004123"/>
    </source>
</evidence>
<dbReference type="InterPro" id="IPR021858">
    <property type="entry name" value="Fun_TF"/>
</dbReference>
<evidence type="ECO:0000256" key="3">
    <source>
        <dbReference type="SAM" id="MobiDB-lite"/>
    </source>
</evidence>
<evidence type="ECO:0000313" key="4">
    <source>
        <dbReference type="EMBL" id="KAF1812255.1"/>
    </source>
</evidence>
<evidence type="ECO:0008006" key="7">
    <source>
        <dbReference type="Google" id="ProtNLM"/>
    </source>
</evidence>
<gene>
    <name evidence="4 6" type="ORF">P152DRAFT_30347</name>
</gene>
<sequence>MESIMSPFPEGDDSVSPMTTWSLQGSINDPAFLASQDELRALLFTTAQTPAPSRRGSLGSHAETERGDTDTADVGGAYRQMQQILASHRRLEYLKNYIGQVAPWLDMFDSHRTFGIQIPALCRNPALLYSILALSARQMELKEGKRHTYDSLELYQVAIKSLKPLLQSRDQDAIAVCVILCCMEMMSASGEDWHRHLDGCAALFDSFNVHGFSNGLWQALFWCYARMDLCGALMSDGTQGTLIHSSKWLPPGTPANDAHTLFAQAHSSDMHANYAVYLCAQICELLADRTKYVELGEENGCTDEVYVERWMQLWDDLQCWLDDRPAEFLPIQTIDAEPFPFILFLHWAAISANQLHHTGCILLLNMAPKSMKGKVSVADATLGYAKRICGISVTNPHQGCLNNAIQPLWIAGRHLTHRSEHAIIIKLFKNIEDITGWVTSWRIADLETTWGYKIRKP</sequence>
<organism evidence="4">
    <name type="scientific">Eremomyces bilateralis CBS 781.70</name>
    <dbReference type="NCBI Taxonomy" id="1392243"/>
    <lineage>
        <taxon>Eukaryota</taxon>
        <taxon>Fungi</taxon>
        <taxon>Dikarya</taxon>
        <taxon>Ascomycota</taxon>
        <taxon>Pezizomycotina</taxon>
        <taxon>Dothideomycetes</taxon>
        <taxon>Dothideomycetes incertae sedis</taxon>
        <taxon>Eremomycetales</taxon>
        <taxon>Eremomycetaceae</taxon>
        <taxon>Eremomyces</taxon>
    </lineage>
</organism>
<accession>A0A6G1G2C1</accession>
<dbReference type="GO" id="GO:0003700">
    <property type="term" value="F:DNA-binding transcription factor activity"/>
    <property type="evidence" value="ECO:0007669"/>
    <property type="project" value="TreeGrafter"/>
</dbReference>
<evidence type="ECO:0000313" key="5">
    <source>
        <dbReference type="Proteomes" id="UP000504638"/>
    </source>
</evidence>
<reference evidence="6" key="3">
    <citation type="submission" date="2025-04" db="UniProtKB">
        <authorList>
            <consortium name="RefSeq"/>
        </authorList>
    </citation>
    <scope>IDENTIFICATION</scope>
    <source>
        <strain evidence="6">CBS 781.70</strain>
    </source>
</reference>
<dbReference type="EMBL" id="ML975158">
    <property type="protein sequence ID" value="KAF1812255.1"/>
    <property type="molecule type" value="Genomic_DNA"/>
</dbReference>
<dbReference type="OrthoDB" id="415590at2759"/>
<dbReference type="Proteomes" id="UP000504638">
    <property type="component" value="Unplaced"/>
</dbReference>
<dbReference type="PANTHER" id="PTHR37534">
    <property type="entry name" value="TRANSCRIPTIONAL ACTIVATOR PROTEIN UGA3"/>
    <property type="match status" value="1"/>
</dbReference>
<dbReference type="GO" id="GO:0005634">
    <property type="term" value="C:nucleus"/>
    <property type="evidence" value="ECO:0007669"/>
    <property type="project" value="UniProtKB-SubCell"/>
</dbReference>
<keyword evidence="2" id="KW-0539">Nucleus</keyword>
<comment type="subcellular location">
    <subcellularLocation>
        <location evidence="1">Nucleus</location>
    </subcellularLocation>
</comment>